<evidence type="ECO:0000313" key="9">
    <source>
        <dbReference type="EMBL" id="WOH04374.1"/>
    </source>
</evidence>
<comment type="cofactor">
    <cofactor evidence="1">
        <name>Fe(2+)</name>
        <dbReference type="ChEBI" id="CHEBI:29033"/>
    </cofactor>
</comment>
<reference evidence="9" key="1">
    <citation type="journal article" date="2016" name="Nat. Genet.">
        <title>A high-quality carrot genome assembly provides new insights into carotenoid accumulation and asterid genome evolution.</title>
        <authorList>
            <person name="Iorizzo M."/>
            <person name="Ellison S."/>
            <person name="Senalik D."/>
            <person name="Zeng P."/>
            <person name="Satapoomin P."/>
            <person name="Huang J."/>
            <person name="Bowman M."/>
            <person name="Iovene M."/>
            <person name="Sanseverino W."/>
            <person name="Cavagnaro P."/>
            <person name="Yildiz M."/>
            <person name="Macko-Podgorni A."/>
            <person name="Moranska E."/>
            <person name="Grzebelus E."/>
            <person name="Grzebelus D."/>
            <person name="Ashrafi H."/>
            <person name="Zheng Z."/>
            <person name="Cheng S."/>
            <person name="Spooner D."/>
            <person name="Van Deynze A."/>
            <person name="Simon P."/>
        </authorList>
    </citation>
    <scope>NUCLEOTIDE SEQUENCE</scope>
    <source>
        <tissue evidence="9">Leaf</tissue>
    </source>
</reference>
<keyword evidence="4" id="KW-0223">Dioxygenase</keyword>
<dbReference type="AlphaFoldDB" id="A0AAF0XCB9"/>
<sequence length="201" mass="22376">MGITKQEKNKVGRIEDVVVVNPKPSEGITSKAIDWIESLIVKYMYDSSVPHHWLSGNFAPVDETPPASDLPVVGHLPECLNGEFFRVGPNPKFLPVADYHWFDGDGMIHGLRIKDGKASYVSRYVRTSRLKQEDTFGGAKFVKIGDLKGLFGLLMVKIQMLRGKLKVLDMSYGHGTANTAMIYHHGKLLALQEDDIPLLLS</sequence>
<dbReference type="PANTHER" id="PTHR10543:SF89">
    <property type="entry name" value="CAROTENOID 9,10(9',10')-CLEAVAGE DIOXYGENASE 1"/>
    <property type="match status" value="1"/>
</dbReference>
<evidence type="ECO:0000256" key="1">
    <source>
        <dbReference type="ARBA" id="ARBA00001954"/>
    </source>
</evidence>
<gene>
    <name evidence="9" type="ORF">DCAR_0623783</name>
</gene>
<dbReference type="Proteomes" id="UP000077755">
    <property type="component" value="Chromosome 6"/>
</dbReference>
<dbReference type="InterPro" id="IPR004294">
    <property type="entry name" value="Carotenoid_Oase"/>
</dbReference>
<protein>
    <recommendedName>
        <fullName evidence="7">carotenoid 9,10-dioxygenase</fullName>
        <ecNumber evidence="7">1.14.99.n4</ecNumber>
    </recommendedName>
</protein>
<dbReference type="Pfam" id="PF03055">
    <property type="entry name" value="RPE65"/>
    <property type="match status" value="1"/>
</dbReference>
<dbReference type="PANTHER" id="PTHR10543">
    <property type="entry name" value="BETA-CAROTENE DIOXYGENASE"/>
    <property type="match status" value="1"/>
</dbReference>
<evidence type="ECO:0000256" key="4">
    <source>
        <dbReference type="ARBA" id="ARBA00022964"/>
    </source>
</evidence>
<evidence type="ECO:0000256" key="6">
    <source>
        <dbReference type="ARBA" id="ARBA00023004"/>
    </source>
</evidence>
<keyword evidence="5" id="KW-0560">Oxidoreductase</keyword>
<reference evidence="9" key="2">
    <citation type="submission" date="2022-03" db="EMBL/GenBank/DDBJ databases">
        <title>Draft title - Genomic analysis of global carrot germplasm unveils the trajectory of domestication and the origin of high carotenoid orange carrot.</title>
        <authorList>
            <person name="Iorizzo M."/>
            <person name="Ellison S."/>
            <person name="Senalik D."/>
            <person name="Macko-Podgorni A."/>
            <person name="Grzebelus D."/>
            <person name="Bostan H."/>
            <person name="Rolling W."/>
            <person name="Curaba J."/>
            <person name="Simon P."/>
        </authorList>
    </citation>
    <scope>NUCLEOTIDE SEQUENCE</scope>
    <source>
        <tissue evidence="9">Leaf</tissue>
    </source>
</reference>
<dbReference type="EC" id="1.14.99.n4" evidence="7"/>
<evidence type="ECO:0000256" key="2">
    <source>
        <dbReference type="ARBA" id="ARBA00006787"/>
    </source>
</evidence>
<keyword evidence="10" id="KW-1185">Reference proteome</keyword>
<keyword evidence="6" id="KW-0408">Iron</keyword>
<proteinExistence type="inferred from homology"/>
<comment type="similarity">
    <text evidence="2">Belongs to the carotenoid oxygenase family.</text>
</comment>
<evidence type="ECO:0000256" key="5">
    <source>
        <dbReference type="ARBA" id="ARBA00023002"/>
    </source>
</evidence>
<dbReference type="EMBL" id="CP093348">
    <property type="protein sequence ID" value="WOH04374.1"/>
    <property type="molecule type" value="Genomic_DNA"/>
</dbReference>
<accession>A0AAF0XCB9</accession>
<comment type="catalytic activity">
    <reaction evidence="8">
        <text>all-trans-zeaxanthin + 2 O2 = 4,9-dimethyldodeca-2,4,6,8,10-pentaenedial + 2 (3R)-hydroxy-beta-ionone</text>
        <dbReference type="Rhea" id="RHEA:26393"/>
        <dbReference type="ChEBI" id="CHEBI:15379"/>
        <dbReference type="ChEBI" id="CHEBI:27547"/>
        <dbReference type="ChEBI" id="CHEBI:53171"/>
        <dbReference type="ChEBI" id="CHEBI:53173"/>
        <dbReference type="EC" id="1.14.99.n4"/>
    </reaction>
</comment>
<dbReference type="GO" id="GO:0010436">
    <property type="term" value="F:carotenoid dioxygenase activity"/>
    <property type="evidence" value="ECO:0007669"/>
    <property type="project" value="TreeGrafter"/>
</dbReference>
<evidence type="ECO:0000313" key="10">
    <source>
        <dbReference type="Proteomes" id="UP000077755"/>
    </source>
</evidence>
<dbReference type="GO" id="GO:0046872">
    <property type="term" value="F:metal ion binding"/>
    <property type="evidence" value="ECO:0007669"/>
    <property type="project" value="UniProtKB-KW"/>
</dbReference>
<evidence type="ECO:0000256" key="8">
    <source>
        <dbReference type="ARBA" id="ARBA00048709"/>
    </source>
</evidence>
<organism evidence="9 10">
    <name type="scientific">Daucus carota subsp. sativus</name>
    <name type="common">Carrot</name>
    <dbReference type="NCBI Taxonomy" id="79200"/>
    <lineage>
        <taxon>Eukaryota</taxon>
        <taxon>Viridiplantae</taxon>
        <taxon>Streptophyta</taxon>
        <taxon>Embryophyta</taxon>
        <taxon>Tracheophyta</taxon>
        <taxon>Spermatophyta</taxon>
        <taxon>Magnoliopsida</taxon>
        <taxon>eudicotyledons</taxon>
        <taxon>Gunneridae</taxon>
        <taxon>Pentapetalae</taxon>
        <taxon>asterids</taxon>
        <taxon>campanulids</taxon>
        <taxon>Apiales</taxon>
        <taxon>Apiaceae</taxon>
        <taxon>Apioideae</taxon>
        <taxon>Scandiceae</taxon>
        <taxon>Daucinae</taxon>
        <taxon>Daucus</taxon>
        <taxon>Daucus sect. Daucus</taxon>
    </lineage>
</organism>
<evidence type="ECO:0000256" key="7">
    <source>
        <dbReference type="ARBA" id="ARBA00039084"/>
    </source>
</evidence>
<name>A0AAF0XCB9_DAUCS</name>
<evidence type="ECO:0000256" key="3">
    <source>
        <dbReference type="ARBA" id="ARBA00022723"/>
    </source>
</evidence>
<dbReference type="GO" id="GO:0009570">
    <property type="term" value="C:chloroplast stroma"/>
    <property type="evidence" value="ECO:0007669"/>
    <property type="project" value="TreeGrafter"/>
</dbReference>
<keyword evidence="3" id="KW-0479">Metal-binding</keyword>
<dbReference type="GO" id="GO:0016121">
    <property type="term" value="P:carotene catabolic process"/>
    <property type="evidence" value="ECO:0007669"/>
    <property type="project" value="TreeGrafter"/>
</dbReference>